<dbReference type="SUPFAM" id="SSF53474">
    <property type="entry name" value="alpha/beta-Hydrolases"/>
    <property type="match status" value="1"/>
</dbReference>
<dbReference type="InterPro" id="IPR005467">
    <property type="entry name" value="His_kinase_dom"/>
</dbReference>
<protein>
    <recommendedName>
        <fullName evidence="2">histidine kinase</fullName>
        <ecNumber evidence="2">2.7.13.3</ecNumber>
    </recommendedName>
</protein>
<feature type="region of interest" description="Disordered" evidence="11">
    <location>
        <begin position="1305"/>
        <end position="1325"/>
    </location>
</feature>
<dbReference type="SMART" id="SM00065">
    <property type="entry name" value="GAF"/>
    <property type="match status" value="1"/>
</dbReference>
<dbReference type="Pfam" id="PF00072">
    <property type="entry name" value="Response_reg"/>
    <property type="match status" value="1"/>
</dbReference>
<sequence length="3481" mass="386337">MGDATSSVVSTGTNHLFPNMGEYYPEVDKLQFELERKDFEEYMLSDKTEVYSLTRYADGEYICYSLPVRVQVDTRRMRKRPSKSETGLHQLHLPNFQIDIRSSRVVICYQYHQYNKSATLVAVDFQDGRWSRLVEIPREVMANALGQQDTNDYDPFIINLVYFGIVIAWWRNALSSFGEQLVEHKKYLLDALRAADFGTENTAKLHDQVNISLQNMALHLHRYQSETKCIVETLAWLDQKHKAIRRTAGTASVSVAKVSQSLDNLKTQAESLEFTVTEMTGSLNNILRLLSSNISVFTQKMQVSNGVQMQAILLAMREDTSTRVAQESTRLAEEMKVDSLSMKTIAVVVMLFLPGASFAALLALPFFAGNNVNSFFRSEYSIWIWLALTIPTTIACFIFYFWKQRKSYPKQPKRGDEEKAISRSGSGSTRMSTTDKTPTEPTEGIPSKPISLTDQQEKKPVEVENGIEANASLASLTQDKENQAEKVDASPGTDSNTKINNRESVKHEETTTETVHGITSAVIQPTRTEGSDDDVSKLELSLNDEKECGSDKDDATASDDVKADKTSLPCVDEKDHRGEKANAISGVASQIHDTITEIFQKLGLDTSTDDTTTAQKPVDNFATEKSASTEHTEAGSGRPGHPSEKSETVEPKIEQAKNILEEIKTVGTAITKFDFKATGDREVSPCGPPDMYDFEYKSDEDRPQGEMVTFEGVDMYVVYPAEHVMKDGKAVIYLNDGFGFHPYAKFIADKFAKRGYLVCMPDILNGDSLSHAIFDQASKWLGKHGDNETEPSIDIALNYMRTMKKAEKIGAVGYCFSGRYVLRYLGEKEGKVDTGFIAHPSALESSAFRKIRGPLSIAVGADDEMYGIDSRYISEYELKVSEQPYQITLYSGAGPMFAVKLKLFDPRPISPFPGNAFIPTGARCQPKGRRQDAGQSALTQAARRSLTTPTTHYSLTRGRWADACRDAYTEANQHLAVPIPFVNTPPGTDSYIKRGQRSASTIPTLASLRGFLHSLFAMSSSSSKSGQSTKSNPNRPSPAPHGFNRDSNSRGISPHRTRHPSHSSSNLTSSNLTSPPIVPSSPLSSTDSPTVLTPAMTALSLGPLPAPQPIAGAIPTMSSSGSSYDKHPQFFSTPPSASPVARTQGPPPLTGRLYSSLNSRMSDIDEQSDCSESGGNAIGEDRVTTVRFGKPSNDARSLSSGGLAETTTNGDGYTNLSLMYSIVSRYHSPNFLECQPHVNNSVHQNHMHVHRAQSKSSKSPVLLKTGDADRVDSLTRLRWEWRLFSGSETEHGSSSYNNTVVTTPLPSSSVASPSPMSQRGVILPSHSSSSSYSLSNLSAHPHIVSPVLMDYFPDGAIGLIYDDNRAFQTAKEFFLPERKAMEEESALQPLDTPGDPPALETMAKDSRTSSVATIAAPSPTPPSNRSPTPKPRTQSDLIGILNVVSDLVNVLGVIHALGVTHNNINPFSILITPGTPPKGHLFGWHLATRHGRDEITHDHAGSVIMTLRDNPSPLQYIAPECTGRMNRVVDYRSDFYSLGITMYELCVGFLPFRAVDPLELIHQHIAKPPAAPAEVNLSIPVTVSKVILKLLEKNAEDRYQTASGLQADLEVLIKRLNEGTSLDDYVIGEADASSQFSVTDKLYGREAVLNSLNECYNAVKQKRTGEMVLIGGGSGVGKSRLVQEVQKTVVKNKGYFTSGKFEQYKRNTAFFSLIQTLQDLVRQVLSESIQNLEKWRVDAIRALDGEALVLLEVIPEMKLLLGLEYKPDPLPALGPSEREQRFRAVFVRFLSIFARHSLVVFLDDLQWCSSHEFNLIANIAAKAGSGQQGQSILIVGAYRNNEVDADHPLYGMVSRVRTHGVPVVDLEIGDLDIESVGRIVADTFHRRLPASLTDLEAYIKEGSGERSPVRPHDAELRTLTELVFAKTHGNAFFVTQLLKSLHRGGHIWFDFSERMWRFSLSSIETDELPDGVVDLLVKQMMSLSEETREIMRIAACLGHGKISIETLATACGKPIVETEECLWGALDAGLMLPMANQYHAVISHEAASQPDVGGITPYMANRYPAVPAELSQTITYRFLHDRVQQAAYSLIPEDQLQQVHRTIGMRLLANTPSEAMDLMIYEITNHLNYWQGPLTREESRKLIRLNYEAGKRALQTTAFNTALNYFNQAKMLLDEGNEDEENYMEDAFGVIRKVHVGLLRLNVTMSLAEALFAEGDYGAAIDTIQRLLDDCSLSVNKSRCLLLKMKYLMAMGRLQDTTSAGLSALALLGYHIPEDREGAKKHADALRASCELDSIDLSQVKMMENRKSHTADILLHEICSGVLLPIYMSRPELLPGVCLTSFRATLRSGLCIESAYPIVMLACMISGEGGPHNLSLAWKLGHMAVTLVEKEMQEVTPTNAPAIFQVFAGHIVCFHRGMSDVLKYEHLALVTAQAVFEVDYQGFASAEIPTFSMLSGERLESVTAKMNHSRATTVRQNYRLGEWWLRMPYQMLLNLRGMGNTNPARLEGAEMTAEDIEQLMDSESVSHLYALNLYRVVLAVIFNDMDAAYESVMKGTRPQSVFMISSIYLSWSHFYGGFALIDRRDRLSQDELNYLHDTIKQLKDWSTYARETFFHKYLALEAELHKDTESTLTTLDRFEEAIQLANQSQFFHEAALINERCAMWLSKLGTKRWLFYLREAYKLYSWWGATAKLQLMRNTYSEELGMKSRPGLSRNTSENATPQQPQLPAGFVNMSPKVSKNVGNDDSSSHISRSSNMEQFVDSELDYKTFMKASLYISEGVQMDDVVVKLMRSVLQTAGADYGVLILEEDGDLYAETILFMEKVTILDHQPLKARPDLVPISIAAIVWKLGEPIVRNGQDEKFDGTYGRDAYFTTKHPKSVLCMPIQNQIKTMGVLYLENKHVNHAFTSQRLELLNLLCTQAAVTIDKARLYRAMELAKKAAEEATEEKSSFLANMSHEIRTPFNALLSCSIFLLDTPLTDQQREYVETIRNSAVLTLKIIDGILDFSKMEHGPVDLQKSPFSLQDCIESALQLIAEPAATKDLELVFDNKCPTVEVVHGDVTRFRQIIINLVGNAVKFTEKGHILVTTWIEHLNPATSSQDDEEKVRINVTVNDTGIGIPVKAREKLFRAFSQVDSSTRRLYGGSGLGLAISKKLAQSMGGDIILDSVEGQGSTFHLTILAPVGIKESQLDRRLVGKKVLIADTHELTSKTLEKELRREGMLVTRTDTVISTMTAVRSGGYRVAIVDFSLDESLRIAASISKIDPAVKMILQARFGTTVPALDQHKNVTASIVRPAPRQRYIQYIQEALDPRVKRQPVKVEDPEQEMIRSLGTRHPLHILLAEDNPLNTRVALQHLKRMGYTAEHAKDGIEVLEMVEVAASENHQYDVILMDVQMPRSDGIETSRELMKRYPDSQRPTIIALTANATPSDREKCLQAGMLTHIAKPIKPDDLAAALMSTKPMARSRGGSTGSSSVSDGSR</sequence>
<dbReference type="GO" id="GO:0000155">
    <property type="term" value="F:phosphorelay sensor kinase activity"/>
    <property type="evidence" value="ECO:0007669"/>
    <property type="project" value="InterPro"/>
</dbReference>
<dbReference type="PRINTS" id="PR00344">
    <property type="entry name" value="BCTRLSENSOR"/>
</dbReference>
<keyword evidence="12" id="KW-0472">Membrane</keyword>
<evidence type="ECO:0000256" key="11">
    <source>
        <dbReference type="SAM" id="MobiDB-lite"/>
    </source>
</evidence>
<feature type="compositionally biased region" description="Low complexity" evidence="11">
    <location>
        <begin position="1408"/>
        <end position="1417"/>
    </location>
</feature>
<feature type="domain" description="Protein kinase" evidence="13">
    <location>
        <begin position="1346"/>
        <end position="1612"/>
    </location>
</feature>
<keyword evidence="5" id="KW-0547">Nucleotide-binding</keyword>
<evidence type="ECO:0000256" key="8">
    <source>
        <dbReference type="ARBA" id="ARBA00023012"/>
    </source>
</evidence>
<feature type="coiled-coil region" evidence="10">
    <location>
        <begin position="2928"/>
        <end position="2955"/>
    </location>
</feature>
<dbReference type="Gene3D" id="3.30.450.40">
    <property type="match status" value="1"/>
</dbReference>
<dbReference type="Gene3D" id="3.30.565.10">
    <property type="entry name" value="Histidine kinase-like ATPase, C-terminal domain"/>
    <property type="match status" value="1"/>
</dbReference>
<feature type="compositionally biased region" description="Basic and acidic residues" evidence="11">
    <location>
        <begin position="641"/>
        <end position="651"/>
    </location>
</feature>
<dbReference type="InterPro" id="IPR001789">
    <property type="entry name" value="Sig_transdc_resp-reg_receiver"/>
</dbReference>
<dbReference type="Pfam" id="PF01590">
    <property type="entry name" value="GAF"/>
    <property type="match status" value="1"/>
</dbReference>
<evidence type="ECO:0000256" key="6">
    <source>
        <dbReference type="ARBA" id="ARBA00022777"/>
    </source>
</evidence>
<dbReference type="SMART" id="SM00220">
    <property type="entry name" value="S_TKc"/>
    <property type="match status" value="1"/>
</dbReference>
<dbReference type="GO" id="GO:0016787">
    <property type="term" value="F:hydrolase activity"/>
    <property type="evidence" value="ECO:0007669"/>
    <property type="project" value="InterPro"/>
</dbReference>
<organism evidence="16 17">
    <name type="scientific">Drechslerella dactyloides</name>
    <name type="common">Nematode-trapping fungus</name>
    <name type="synonym">Arthrobotrys dactyloides</name>
    <dbReference type="NCBI Taxonomy" id="74499"/>
    <lineage>
        <taxon>Eukaryota</taxon>
        <taxon>Fungi</taxon>
        <taxon>Dikarya</taxon>
        <taxon>Ascomycota</taxon>
        <taxon>Pezizomycotina</taxon>
        <taxon>Orbiliomycetes</taxon>
        <taxon>Orbiliales</taxon>
        <taxon>Orbiliaceae</taxon>
        <taxon>Drechslerella</taxon>
    </lineage>
</organism>
<evidence type="ECO:0000256" key="5">
    <source>
        <dbReference type="ARBA" id="ARBA00022741"/>
    </source>
</evidence>
<dbReference type="SMART" id="SM00387">
    <property type="entry name" value="HATPase_c"/>
    <property type="match status" value="1"/>
</dbReference>
<feature type="compositionally biased region" description="Pro residues" evidence="11">
    <location>
        <begin position="1418"/>
        <end position="1430"/>
    </location>
</feature>
<dbReference type="CDD" id="cd16922">
    <property type="entry name" value="HATPase_EvgS-ArcB-TorS-like"/>
    <property type="match status" value="1"/>
</dbReference>
<dbReference type="SMART" id="SM00448">
    <property type="entry name" value="REC"/>
    <property type="match status" value="1"/>
</dbReference>
<feature type="region of interest" description="Disordered" evidence="11">
    <location>
        <begin position="607"/>
        <end position="651"/>
    </location>
</feature>
<dbReference type="InterPro" id="IPR004358">
    <property type="entry name" value="Sig_transdc_His_kin-like_C"/>
</dbReference>
<evidence type="ECO:0000256" key="4">
    <source>
        <dbReference type="ARBA" id="ARBA00022679"/>
    </source>
</evidence>
<keyword evidence="7" id="KW-0067">ATP-binding</keyword>
<dbReference type="InterPro" id="IPR002925">
    <property type="entry name" value="Dienelactn_hydro"/>
</dbReference>
<dbReference type="InterPro" id="IPR003661">
    <property type="entry name" value="HisK_dim/P_dom"/>
</dbReference>
<dbReference type="SUPFAM" id="SSF55874">
    <property type="entry name" value="ATPase domain of HSP90 chaperone/DNA topoisomerase II/histidine kinase"/>
    <property type="match status" value="1"/>
</dbReference>
<dbReference type="Gene3D" id="3.40.50.300">
    <property type="entry name" value="P-loop containing nucleotide triphosphate hydrolases"/>
    <property type="match status" value="1"/>
</dbReference>
<dbReference type="SMART" id="SM00388">
    <property type="entry name" value="HisKA"/>
    <property type="match status" value="1"/>
</dbReference>
<keyword evidence="17" id="KW-1185">Reference proteome</keyword>
<dbReference type="EC" id="2.7.13.3" evidence="2"/>
<evidence type="ECO:0000256" key="10">
    <source>
        <dbReference type="SAM" id="Coils"/>
    </source>
</evidence>
<evidence type="ECO:0000256" key="7">
    <source>
        <dbReference type="ARBA" id="ARBA00022840"/>
    </source>
</evidence>
<dbReference type="Gene3D" id="1.10.287.130">
    <property type="match status" value="1"/>
</dbReference>
<dbReference type="InterPro" id="IPR000719">
    <property type="entry name" value="Prot_kinase_dom"/>
</dbReference>
<comment type="caution">
    <text evidence="16">The sequence shown here is derived from an EMBL/GenBank/DDBJ whole genome shotgun (WGS) entry which is preliminary data.</text>
</comment>
<dbReference type="Gene3D" id="1.10.510.10">
    <property type="entry name" value="Transferase(Phosphotransferase) domain 1"/>
    <property type="match status" value="1"/>
</dbReference>
<evidence type="ECO:0000259" key="13">
    <source>
        <dbReference type="PROSITE" id="PS50011"/>
    </source>
</evidence>
<comment type="catalytic activity">
    <reaction evidence="1">
        <text>ATP + protein L-histidine = ADP + protein N-phospho-L-histidine.</text>
        <dbReference type="EC" id="2.7.13.3"/>
    </reaction>
</comment>
<dbReference type="InterPro" id="IPR011006">
    <property type="entry name" value="CheY-like_superfamily"/>
</dbReference>
<feature type="compositionally biased region" description="Low complexity" evidence="11">
    <location>
        <begin position="422"/>
        <end position="434"/>
    </location>
</feature>
<keyword evidence="4" id="KW-0808">Transferase</keyword>
<dbReference type="InterPro" id="IPR036097">
    <property type="entry name" value="HisK_dim/P_sf"/>
</dbReference>
<keyword evidence="12" id="KW-0812">Transmembrane</keyword>
<evidence type="ECO:0000259" key="15">
    <source>
        <dbReference type="PROSITE" id="PS50110"/>
    </source>
</evidence>
<dbReference type="FunFam" id="1.10.287.130:FF:000002">
    <property type="entry name" value="Two-component osmosensing histidine kinase"/>
    <property type="match status" value="1"/>
</dbReference>
<dbReference type="FunFam" id="3.30.565.10:FF:000010">
    <property type="entry name" value="Sensor histidine kinase RcsC"/>
    <property type="match status" value="1"/>
</dbReference>
<evidence type="ECO:0000256" key="2">
    <source>
        <dbReference type="ARBA" id="ARBA00012438"/>
    </source>
</evidence>
<feature type="region of interest" description="Disordered" evidence="11">
    <location>
        <begin position="1381"/>
        <end position="1434"/>
    </location>
</feature>
<evidence type="ECO:0000259" key="14">
    <source>
        <dbReference type="PROSITE" id="PS50109"/>
    </source>
</evidence>
<keyword evidence="6" id="KW-0418">Kinase</keyword>
<feature type="compositionally biased region" description="Low complexity" evidence="11">
    <location>
        <begin position="1019"/>
        <end position="1031"/>
    </location>
</feature>
<reference evidence="16" key="1">
    <citation type="submission" date="2023-01" db="EMBL/GenBank/DDBJ databases">
        <title>The chitinases involved in constricting ring structure development in the nematode-trapping fungus Drechslerella dactyloides.</title>
        <authorList>
            <person name="Wang R."/>
            <person name="Zhang L."/>
            <person name="Tang P."/>
            <person name="Li S."/>
            <person name="Liang L."/>
        </authorList>
    </citation>
    <scope>NUCLEOTIDE SEQUENCE</scope>
    <source>
        <strain evidence="16">YMF1.00031</strain>
    </source>
</reference>
<dbReference type="Pfam" id="PF25503">
    <property type="entry name" value="TPR_CHK1"/>
    <property type="match status" value="1"/>
</dbReference>
<keyword evidence="10" id="KW-0175">Coiled coil</keyword>
<feature type="compositionally biased region" description="Low complexity" evidence="11">
    <location>
        <begin position="3465"/>
        <end position="3481"/>
    </location>
</feature>
<feature type="domain" description="Histidine kinase" evidence="14">
    <location>
        <begin position="2955"/>
        <end position="3184"/>
    </location>
</feature>
<dbReference type="PROSITE" id="PS50011">
    <property type="entry name" value="PROTEIN_KINASE_DOM"/>
    <property type="match status" value="1"/>
</dbReference>
<dbReference type="CDD" id="cd17546">
    <property type="entry name" value="REC_hyHK_CKI1_RcsC-like"/>
    <property type="match status" value="1"/>
</dbReference>
<dbReference type="Proteomes" id="UP001221413">
    <property type="component" value="Unassembled WGS sequence"/>
</dbReference>
<dbReference type="Gene3D" id="3.40.50.1820">
    <property type="entry name" value="alpha/beta hydrolase"/>
    <property type="match status" value="1"/>
</dbReference>
<dbReference type="InterPro" id="IPR029058">
    <property type="entry name" value="AB_hydrolase_fold"/>
</dbReference>
<keyword evidence="8" id="KW-0902">Two-component regulatory system</keyword>
<dbReference type="InterPro" id="IPR011009">
    <property type="entry name" value="Kinase-like_dom_sf"/>
</dbReference>
<proteinExistence type="predicted"/>
<dbReference type="GO" id="GO:0005524">
    <property type="term" value="F:ATP binding"/>
    <property type="evidence" value="ECO:0007669"/>
    <property type="project" value="UniProtKB-KW"/>
</dbReference>
<name>A0AAD6J272_DREDA</name>
<dbReference type="Pfam" id="PF13191">
    <property type="entry name" value="AAA_16"/>
    <property type="match status" value="1"/>
</dbReference>
<feature type="modified residue" description="4-aspartylphosphate" evidence="9">
    <location>
        <position position="3393"/>
    </location>
</feature>
<dbReference type="Pfam" id="PF00069">
    <property type="entry name" value="Pkinase"/>
    <property type="match status" value="1"/>
</dbReference>
<evidence type="ECO:0000256" key="9">
    <source>
        <dbReference type="PROSITE-ProRule" id="PRU00169"/>
    </source>
</evidence>
<dbReference type="InterPro" id="IPR041664">
    <property type="entry name" value="AAA_16"/>
</dbReference>
<dbReference type="Pfam" id="PF02518">
    <property type="entry name" value="HATPase_c"/>
    <property type="match status" value="1"/>
</dbReference>
<dbReference type="Gene3D" id="3.40.50.2300">
    <property type="match status" value="1"/>
</dbReference>
<feature type="domain" description="Response regulatory" evidence="15">
    <location>
        <begin position="3339"/>
        <end position="3461"/>
    </location>
</feature>
<keyword evidence="3 9" id="KW-0597">Phosphoprotein</keyword>
<dbReference type="EMBL" id="JAQGDS010000002">
    <property type="protein sequence ID" value="KAJ6263158.1"/>
    <property type="molecule type" value="Genomic_DNA"/>
</dbReference>
<dbReference type="CDD" id="cd00082">
    <property type="entry name" value="HisKA"/>
    <property type="match status" value="1"/>
</dbReference>
<evidence type="ECO:0000313" key="17">
    <source>
        <dbReference type="Proteomes" id="UP001221413"/>
    </source>
</evidence>
<feature type="compositionally biased region" description="Basic and acidic residues" evidence="11">
    <location>
        <begin position="543"/>
        <end position="577"/>
    </location>
</feature>
<dbReference type="InterPro" id="IPR036890">
    <property type="entry name" value="HATPase_C_sf"/>
</dbReference>
<keyword evidence="12" id="KW-1133">Transmembrane helix</keyword>
<dbReference type="InterPro" id="IPR027417">
    <property type="entry name" value="P-loop_NTPase"/>
</dbReference>
<gene>
    <name evidence="16" type="ORF">Dda_1718</name>
</gene>
<feature type="region of interest" description="Disordered" evidence="11">
    <location>
        <begin position="2706"/>
        <end position="2730"/>
    </location>
</feature>
<feature type="region of interest" description="Disordered" evidence="11">
    <location>
        <begin position="3460"/>
        <end position="3481"/>
    </location>
</feature>
<dbReference type="SUPFAM" id="SSF47384">
    <property type="entry name" value="Homodimeric domain of signal transducing histidine kinase"/>
    <property type="match status" value="1"/>
</dbReference>
<evidence type="ECO:0000313" key="16">
    <source>
        <dbReference type="EMBL" id="KAJ6263158.1"/>
    </source>
</evidence>
<feature type="region of interest" description="Disordered" evidence="11">
    <location>
        <begin position="409"/>
        <end position="461"/>
    </location>
</feature>
<dbReference type="SUPFAM" id="SSF55781">
    <property type="entry name" value="GAF domain-like"/>
    <property type="match status" value="1"/>
</dbReference>
<feature type="region of interest" description="Disordered" evidence="11">
    <location>
        <begin position="475"/>
        <end position="577"/>
    </location>
</feature>
<feature type="transmembrane region" description="Helical" evidence="12">
    <location>
        <begin position="345"/>
        <end position="368"/>
    </location>
</feature>
<feature type="transmembrane region" description="Helical" evidence="12">
    <location>
        <begin position="380"/>
        <end position="402"/>
    </location>
</feature>
<dbReference type="Pfam" id="PF00512">
    <property type="entry name" value="HisKA"/>
    <property type="match status" value="1"/>
</dbReference>
<feature type="region of interest" description="Disordered" evidence="11">
    <location>
        <begin position="925"/>
        <end position="950"/>
    </location>
</feature>
<feature type="compositionally biased region" description="Low complexity" evidence="11">
    <location>
        <begin position="1062"/>
        <end position="1091"/>
    </location>
</feature>
<dbReference type="Pfam" id="PF01738">
    <property type="entry name" value="DLH"/>
    <property type="match status" value="1"/>
</dbReference>
<dbReference type="PANTHER" id="PTHR45339">
    <property type="entry name" value="HYBRID SIGNAL TRANSDUCTION HISTIDINE KINASE J"/>
    <property type="match status" value="1"/>
</dbReference>
<dbReference type="PROSITE" id="PS50109">
    <property type="entry name" value="HIS_KIN"/>
    <property type="match status" value="1"/>
</dbReference>
<feature type="compositionally biased region" description="Basic and acidic residues" evidence="11">
    <location>
        <begin position="500"/>
        <end position="510"/>
    </location>
</feature>
<feature type="compositionally biased region" description="Polar residues" evidence="11">
    <location>
        <begin position="2713"/>
        <end position="2726"/>
    </location>
</feature>
<feature type="region of interest" description="Disordered" evidence="11">
    <location>
        <begin position="1019"/>
        <end position="1091"/>
    </location>
</feature>
<dbReference type="InterPro" id="IPR003594">
    <property type="entry name" value="HATPase_dom"/>
</dbReference>
<evidence type="ECO:0000256" key="12">
    <source>
        <dbReference type="SAM" id="Phobius"/>
    </source>
</evidence>
<dbReference type="InterPro" id="IPR029016">
    <property type="entry name" value="GAF-like_dom_sf"/>
</dbReference>
<feature type="compositionally biased region" description="Basic and acidic residues" evidence="11">
    <location>
        <begin position="478"/>
        <end position="488"/>
    </location>
</feature>
<evidence type="ECO:0000256" key="1">
    <source>
        <dbReference type="ARBA" id="ARBA00000085"/>
    </source>
</evidence>
<accession>A0AAD6J272</accession>
<feature type="compositionally biased region" description="Polar residues" evidence="11">
    <location>
        <begin position="1194"/>
        <end position="1210"/>
    </location>
</feature>
<feature type="region of interest" description="Disordered" evidence="11">
    <location>
        <begin position="1110"/>
        <end position="1210"/>
    </location>
</feature>
<evidence type="ECO:0000256" key="3">
    <source>
        <dbReference type="ARBA" id="ARBA00022553"/>
    </source>
</evidence>
<dbReference type="InterPro" id="IPR003018">
    <property type="entry name" value="GAF"/>
</dbReference>
<dbReference type="SUPFAM" id="SSF52540">
    <property type="entry name" value="P-loop containing nucleoside triphosphate hydrolases"/>
    <property type="match status" value="1"/>
</dbReference>
<dbReference type="SUPFAM" id="SSF52172">
    <property type="entry name" value="CheY-like"/>
    <property type="match status" value="1"/>
</dbReference>
<dbReference type="SUPFAM" id="SSF56112">
    <property type="entry name" value="Protein kinase-like (PK-like)"/>
    <property type="match status" value="1"/>
</dbReference>
<dbReference type="PROSITE" id="PS50110">
    <property type="entry name" value="RESPONSE_REGULATORY"/>
    <property type="match status" value="1"/>
</dbReference>
<dbReference type="PANTHER" id="PTHR45339:SF5">
    <property type="entry name" value="HISTIDINE KINASE"/>
    <property type="match status" value="1"/>
</dbReference>